<organism evidence="1 2">
    <name type="scientific">Candidatus Enterococcus testudinis</name>
    <dbReference type="NCBI Taxonomy" id="1834191"/>
    <lineage>
        <taxon>Bacteria</taxon>
        <taxon>Bacillati</taxon>
        <taxon>Bacillota</taxon>
        <taxon>Bacilli</taxon>
        <taxon>Lactobacillales</taxon>
        <taxon>Enterococcaceae</taxon>
        <taxon>Enterococcus</taxon>
    </lineage>
</organism>
<protein>
    <submittedName>
        <fullName evidence="1">Uncharacterized protein</fullName>
    </submittedName>
</protein>
<dbReference type="Proteomes" id="UP000195043">
    <property type="component" value="Unassembled WGS sequence"/>
</dbReference>
<accession>A0A242A240</accession>
<gene>
    <name evidence="1" type="ORF">A5886_000149</name>
</gene>
<dbReference type="EMBL" id="NGKU01000001">
    <property type="protein sequence ID" value="OTN75105.1"/>
    <property type="molecule type" value="Genomic_DNA"/>
</dbReference>
<name>A0A242A240_9ENTE</name>
<dbReference type="AlphaFoldDB" id="A0A242A240"/>
<comment type="caution">
    <text evidence="1">The sequence shown here is derived from an EMBL/GenBank/DDBJ whole genome shotgun (WGS) entry which is preliminary data.</text>
</comment>
<sequence length="86" mass="9905">MTFSILTLGGLFYGGLNINAETIASNDISNDVSIEENLYEEIQARMTIDYFSVNYKSHQGSQVWHTQWRNGYQWRGYLQYQGRTGG</sequence>
<evidence type="ECO:0000313" key="2">
    <source>
        <dbReference type="Proteomes" id="UP000195043"/>
    </source>
</evidence>
<evidence type="ECO:0000313" key="1">
    <source>
        <dbReference type="EMBL" id="OTN75105.1"/>
    </source>
</evidence>
<reference evidence="1 2" key="1">
    <citation type="submission" date="2017-05" db="EMBL/GenBank/DDBJ databases">
        <title>The Genome Sequence of Enterococcus sp. 8G7_MSG3316.</title>
        <authorList>
            <consortium name="The Broad Institute Genomics Platform"/>
            <consortium name="The Broad Institute Genomic Center for Infectious Diseases"/>
            <person name="Earl A."/>
            <person name="Manson A."/>
            <person name="Schwartman J."/>
            <person name="Gilmore M."/>
            <person name="Abouelleil A."/>
            <person name="Cao P."/>
            <person name="Chapman S."/>
            <person name="Cusick C."/>
            <person name="Shea T."/>
            <person name="Young S."/>
            <person name="Neafsey D."/>
            <person name="Nusbaum C."/>
            <person name="Birren B."/>
        </authorList>
    </citation>
    <scope>NUCLEOTIDE SEQUENCE [LARGE SCALE GENOMIC DNA]</scope>
    <source>
        <strain evidence="1 2">8G7_MSG3316</strain>
    </source>
</reference>
<proteinExistence type="predicted"/>
<keyword evidence="2" id="KW-1185">Reference proteome</keyword>